<dbReference type="EMBL" id="MFYX01000001">
    <property type="protein sequence ID" value="OGK07632.1"/>
    <property type="molecule type" value="Genomic_DNA"/>
</dbReference>
<dbReference type="InterPro" id="IPR003721">
    <property type="entry name" value="Pantoate_ligase"/>
</dbReference>
<reference evidence="9 10" key="1">
    <citation type="journal article" date="2016" name="Nat. Commun.">
        <title>Thousands of microbial genomes shed light on interconnected biogeochemical processes in an aquifer system.</title>
        <authorList>
            <person name="Anantharaman K."/>
            <person name="Brown C.T."/>
            <person name="Hug L.A."/>
            <person name="Sharon I."/>
            <person name="Castelle C.J."/>
            <person name="Probst A.J."/>
            <person name="Thomas B.C."/>
            <person name="Singh A."/>
            <person name="Wilkins M.J."/>
            <person name="Karaoz U."/>
            <person name="Brodie E.L."/>
            <person name="Williams K.H."/>
            <person name="Hubbard S.S."/>
            <person name="Banfield J.F."/>
        </authorList>
    </citation>
    <scope>NUCLEOTIDE SEQUENCE [LARGE SCALE GENOMIC DNA]</scope>
</reference>
<feature type="binding site" evidence="8">
    <location>
        <begin position="182"/>
        <end position="185"/>
    </location>
    <ligand>
        <name>ATP</name>
        <dbReference type="ChEBI" id="CHEBI:30616"/>
    </ligand>
</feature>
<dbReference type="NCBIfam" id="TIGR00125">
    <property type="entry name" value="cyt_tran_rel"/>
    <property type="match status" value="1"/>
</dbReference>
<dbReference type="InterPro" id="IPR014729">
    <property type="entry name" value="Rossmann-like_a/b/a_fold"/>
</dbReference>
<keyword evidence="5 8" id="KW-0547">Nucleotide-binding</keyword>
<comment type="similarity">
    <text evidence="2 8">Belongs to the pantothenate synthetase family.</text>
</comment>
<dbReference type="NCBIfam" id="TIGR00018">
    <property type="entry name" value="panC"/>
    <property type="match status" value="1"/>
</dbReference>
<keyword evidence="6 8" id="KW-0067">ATP-binding</keyword>
<dbReference type="SUPFAM" id="SSF52374">
    <property type="entry name" value="Nucleotidylyl transferase"/>
    <property type="match status" value="1"/>
</dbReference>
<comment type="miscellaneous">
    <text evidence="8">The reaction proceeds by a bi uni uni bi ping pong mechanism.</text>
</comment>
<evidence type="ECO:0000256" key="7">
    <source>
        <dbReference type="ARBA" id="ARBA00048258"/>
    </source>
</evidence>
<evidence type="ECO:0000313" key="9">
    <source>
        <dbReference type="EMBL" id="OGK07632.1"/>
    </source>
</evidence>
<protein>
    <recommendedName>
        <fullName evidence="8">Pantothenate synthetase</fullName>
        <shortName evidence="8">PS</shortName>
        <ecNumber evidence="8">6.3.2.1</ecNumber>
    </recommendedName>
    <alternativeName>
        <fullName evidence="8">Pantoate--beta-alanine ligase</fullName>
    </alternativeName>
    <alternativeName>
        <fullName evidence="8">Pantoate-activating enzyme</fullName>
    </alternativeName>
</protein>
<dbReference type="GO" id="GO:0015940">
    <property type="term" value="P:pantothenate biosynthetic process"/>
    <property type="evidence" value="ECO:0007669"/>
    <property type="project" value="UniProtKB-UniRule"/>
</dbReference>
<feature type="binding site" evidence="8">
    <location>
        <position position="174"/>
    </location>
    <ligand>
        <name>ATP</name>
        <dbReference type="ChEBI" id="CHEBI:30616"/>
    </ligand>
</feature>
<evidence type="ECO:0000256" key="6">
    <source>
        <dbReference type="ARBA" id="ARBA00022840"/>
    </source>
</evidence>
<accession>A0A1F7FMD3</accession>
<evidence type="ECO:0000313" key="10">
    <source>
        <dbReference type="Proteomes" id="UP000179243"/>
    </source>
</evidence>
<proteinExistence type="inferred from homology"/>
<feature type="binding site" evidence="8">
    <location>
        <begin position="145"/>
        <end position="148"/>
    </location>
    <ligand>
        <name>ATP</name>
        <dbReference type="ChEBI" id="CHEBI:30616"/>
    </ligand>
</feature>
<dbReference type="UniPathway" id="UPA00028">
    <property type="reaction ID" value="UER00005"/>
</dbReference>
<dbReference type="InterPro" id="IPR042176">
    <property type="entry name" value="Pantoate_ligase_C"/>
</dbReference>
<dbReference type="GO" id="GO:0005829">
    <property type="term" value="C:cytosol"/>
    <property type="evidence" value="ECO:0007669"/>
    <property type="project" value="TreeGrafter"/>
</dbReference>
<dbReference type="PANTHER" id="PTHR21299:SF1">
    <property type="entry name" value="PANTOATE--BETA-ALANINE LIGASE"/>
    <property type="match status" value="1"/>
</dbReference>
<dbReference type="HAMAP" id="MF_00158">
    <property type="entry name" value="PanC"/>
    <property type="match status" value="1"/>
</dbReference>
<keyword evidence="4 8" id="KW-0566">Pantothenate biosynthesis</keyword>
<comment type="subcellular location">
    <subcellularLocation>
        <location evidence="8">Cytoplasm</location>
    </subcellularLocation>
</comment>
<feature type="active site" description="Proton donor" evidence="8">
    <location>
        <position position="37"/>
    </location>
</feature>
<feature type="binding site" evidence="8">
    <location>
        <position position="61"/>
    </location>
    <ligand>
        <name>(R)-pantoate</name>
        <dbReference type="ChEBI" id="CHEBI:15980"/>
    </ligand>
</feature>
<keyword evidence="8" id="KW-0963">Cytoplasm</keyword>
<comment type="subunit">
    <text evidence="8">Homodimer.</text>
</comment>
<gene>
    <name evidence="8" type="primary">panC</name>
    <name evidence="9" type="ORF">A2519_21965</name>
</gene>
<dbReference type="Gene3D" id="3.40.50.620">
    <property type="entry name" value="HUPs"/>
    <property type="match status" value="1"/>
</dbReference>
<comment type="catalytic activity">
    <reaction evidence="7 8">
        <text>(R)-pantoate + beta-alanine + ATP = (R)-pantothenate + AMP + diphosphate + H(+)</text>
        <dbReference type="Rhea" id="RHEA:10912"/>
        <dbReference type="ChEBI" id="CHEBI:15378"/>
        <dbReference type="ChEBI" id="CHEBI:15980"/>
        <dbReference type="ChEBI" id="CHEBI:29032"/>
        <dbReference type="ChEBI" id="CHEBI:30616"/>
        <dbReference type="ChEBI" id="CHEBI:33019"/>
        <dbReference type="ChEBI" id="CHEBI:57966"/>
        <dbReference type="ChEBI" id="CHEBI:456215"/>
        <dbReference type="EC" id="6.3.2.1"/>
    </reaction>
</comment>
<evidence type="ECO:0000256" key="1">
    <source>
        <dbReference type="ARBA" id="ARBA00004990"/>
    </source>
</evidence>
<name>A0A1F7FMD3_UNCRA</name>
<evidence type="ECO:0000256" key="5">
    <source>
        <dbReference type="ARBA" id="ARBA00022741"/>
    </source>
</evidence>
<dbReference type="Pfam" id="PF02569">
    <property type="entry name" value="Pantoate_ligase"/>
    <property type="match status" value="1"/>
</dbReference>
<dbReference type="AlphaFoldDB" id="A0A1F7FMD3"/>
<dbReference type="PANTHER" id="PTHR21299">
    <property type="entry name" value="CYTIDYLATE KINASE/PANTOATE-BETA-ALANINE LIGASE"/>
    <property type="match status" value="1"/>
</dbReference>
<feature type="binding site" evidence="8">
    <location>
        <position position="151"/>
    </location>
    <ligand>
        <name>(R)-pantoate</name>
        <dbReference type="ChEBI" id="CHEBI:15980"/>
    </ligand>
</feature>
<evidence type="ECO:0000256" key="2">
    <source>
        <dbReference type="ARBA" id="ARBA00009256"/>
    </source>
</evidence>
<dbReference type="EC" id="6.3.2.1" evidence="8"/>
<dbReference type="CDD" id="cd00560">
    <property type="entry name" value="PanC"/>
    <property type="match status" value="1"/>
</dbReference>
<dbReference type="FunFam" id="3.40.50.620:FF:000013">
    <property type="entry name" value="Pantothenate synthetase"/>
    <property type="match status" value="1"/>
</dbReference>
<dbReference type="InterPro" id="IPR004821">
    <property type="entry name" value="Cyt_trans-like"/>
</dbReference>
<evidence type="ECO:0000256" key="8">
    <source>
        <dbReference type="HAMAP-Rule" id="MF_00158"/>
    </source>
</evidence>
<evidence type="ECO:0000256" key="4">
    <source>
        <dbReference type="ARBA" id="ARBA00022655"/>
    </source>
</evidence>
<keyword evidence="3 8" id="KW-0436">Ligase</keyword>
<comment type="function">
    <text evidence="8">Catalyzes the condensation of pantoate with beta-alanine in an ATP-dependent reaction via a pantoyl-adenylate intermediate.</text>
</comment>
<dbReference type="Gene3D" id="3.30.1300.10">
    <property type="entry name" value="Pantoate-beta-alanine ligase, C-terminal domain"/>
    <property type="match status" value="1"/>
</dbReference>
<dbReference type="GO" id="GO:0005524">
    <property type="term" value="F:ATP binding"/>
    <property type="evidence" value="ECO:0007669"/>
    <property type="project" value="UniProtKB-KW"/>
</dbReference>
<dbReference type="Proteomes" id="UP000179243">
    <property type="component" value="Unassembled WGS sequence"/>
</dbReference>
<dbReference type="GO" id="GO:0004592">
    <property type="term" value="F:pantoate-beta-alanine ligase activity"/>
    <property type="evidence" value="ECO:0007669"/>
    <property type="project" value="UniProtKB-UniRule"/>
</dbReference>
<comment type="caution">
    <text evidence="9">The sequence shown here is derived from an EMBL/GenBank/DDBJ whole genome shotgun (WGS) entry which is preliminary data.</text>
</comment>
<feature type="binding site" evidence="8">
    <location>
        <begin position="30"/>
        <end position="37"/>
    </location>
    <ligand>
        <name>ATP</name>
        <dbReference type="ChEBI" id="CHEBI:30616"/>
    </ligand>
</feature>
<comment type="pathway">
    <text evidence="1 8">Cofactor biosynthesis; (R)-pantothenate biosynthesis; (R)-pantothenate from (R)-pantoate and beta-alanine: step 1/1.</text>
</comment>
<organism evidence="9 10">
    <name type="scientific">Candidatus Raymondbacteria bacterium RIFOXYD12_FULL_49_13</name>
    <dbReference type="NCBI Taxonomy" id="1817890"/>
    <lineage>
        <taxon>Bacteria</taxon>
        <taxon>Raymondiibacteriota</taxon>
    </lineage>
</organism>
<evidence type="ECO:0000256" key="3">
    <source>
        <dbReference type="ARBA" id="ARBA00022598"/>
    </source>
</evidence>
<sequence length="274" mass="29654">MKVMKTTGEMRDLSHAFTVQGLTIGLVPTMGMLHEGHLSLIRLARQKADAVVVSIYVNPTQFGPSEDFAAYPRDLERDCELLVNEGVDAVFAPASLYEEDADITVDPGEMQNALCGKTRPGHFKGVATVVLKLFNIVQPHIAVFGQKDAQQAAIIRKMARDLDVPVSIIIGNIVREPSGLAMSSRNLYLSLEERTKAASLNAMLRAVQTAFASGKKDTGQVLRVALPLALGKVEYLEAVNPVSLKPIPQLEKGVLVVAAMRIGATRLIDNIILS</sequence>
<feature type="binding site" evidence="8">
    <location>
        <position position="61"/>
    </location>
    <ligand>
        <name>beta-alanine</name>
        <dbReference type="ChEBI" id="CHEBI:57966"/>
    </ligand>
</feature>